<dbReference type="InterPro" id="IPR032812">
    <property type="entry name" value="SbsA_Ig"/>
</dbReference>
<dbReference type="Pfam" id="PF13205">
    <property type="entry name" value="Big_5"/>
    <property type="match status" value="3"/>
</dbReference>
<evidence type="ECO:0000313" key="3">
    <source>
        <dbReference type="EMBL" id="RAP77219.1"/>
    </source>
</evidence>
<dbReference type="OrthoDB" id="9809781at2"/>
<dbReference type="Gene3D" id="2.60.40.1220">
    <property type="match status" value="1"/>
</dbReference>
<organism evidence="3 4">
    <name type="scientific">Paenibacillus montanisoli</name>
    <dbReference type="NCBI Taxonomy" id="2081970"/>
    <lineage>
        <taxon>Bacteria</taxon>
        <taxon>Bacillati</taxon>
        <taxon>Bacillota</taxon>
        <taxon>Bacilli</taxon>
        <taxon>Bacillales</taxon>
        <taxon>Paenibacillaceae</taxon>
        <taxon>Paenibacillus</taxon>
    </lineage>
</organism>
<dbReference type="InterPro" id="IPR001322">
    <property type="entry name" value="Lamin_tail_dom"/>
</dbReference>
<proteinExistence type="predicted"/>
<dbReference type="AlphaFoldDB" id="A0A328U3J9"/>
<sequence>MAISQNVLIVKYHSGNYGTWVTLGNMTNSDINLKNWKMREYQSTALVGTTWTFPRGTVIKAKSLLVVMRLSGTGINGSSEHGIPVVQSTLGELGHIEEKIVLLNSSNQQVDELIFRYNNPTLYSGSTPFQISMQSPLANDEALERKSVTDSDTAADWKIVKSSTTIFAWEWVPLDTIPPFKVSNTPVNSAINVAKDAPVKITFNEPIFAGTAIQSVTIKDVNDIPFMNAQPFVNGSELSIIHADFENNKTYTVNVPAQAVKDAAGNANASSFTWSFTTIADQTPPVNLSRLPADGEIYVEVNALVLAQFNEFIFAGPPLQSVTIKDASNNLVENVQASINGLSVIISHADFENNKTYTVNIPAQAVKDASGNGNAGAIAWSFTSIGTEQTVAPAASKLSFHNAKPAFAQVAGQDGAVEANAIVKIYDNITLNTVLGTASATATGSFGMMFNNTSSQQIVYVTATAPGKTESAVIPLSATAMDSVLIVKYHAGNYGEWLTLANVMDHDIHLTNWKMSEYLNYFTVGTTWTFPSGTVIKAKSFLIVKRTDGSGLSGVPATIPVVQTTLPFDQFREKIILLNSSNIQVDELIFFTDMGNGYVWYNGISPFLIEIPSSAALTNQDGFERKSVIDMNTDADWKIVRSPNSPIKAFEWAPMLNPDTTPPEIVSITPADGAINVALDAPLIVTFSEPIVAGSAIQEVSLYDGIFIIPMQASVNGNQLLIAHPAFFSGWIYTVQVPLYTVTDTAGNPAVNPLEWSFTTAILPPSISPIAEKILFDNSIPASAVVKSIMDGAVEPNAEVTVYSMEDRLLGTTTATANGTFEMTFNLTSSSDLSRVYLLARVPGKAHSSPTYLPPF</sequence>
<dbReference type="InterPro" id="IPR036415">
    <property type="entry name" value="Lamin_tail_dom_sf"/>
</dbReference>
<keyword evidence="1" id="KW-0732">Signal</keyword>
<evidence type="ECO:0000256" key="1">
    <source>
        <dbReference type="ARBA" id="ARBA00022729"/>
    </source>
</evidence>
<comment type="caution">
    <text evidence="3">The sequence shown here is derived from an EMBL/GenBank/DDBJ whole genome shotgun (WGS) entry which is preliminary data.</text>
</comment>
<name>A0A328U3J9_9BACL</name>
<dbReference type="SUPFAM" id="SSF74853">
    <property type="entry name" value="Lamin A/C globular tail domain"/>
    <property type="match status" value="2"/>
</dbReference>
<dbReference type="Pfam" id="PF00932">
    <property type="entry name" value="LTD"/>
    <property type="match status" value="2"/>
</dbReference>
<gene>
    <name evidence="3" type="ORF">DL346_01585</name>
</gene>
<feature type="domain" description="LTD" evidence="2">
    <location>
        <begin position="1"/>
        <end position="119"/>
    </location>
</feature>
<evidence type="ECO:0000313" key="4">
    <source>
        <dbReference type="Proteomes" id="UP000249260"/>
    </source>
</evidence>
<dbReference type="RefSeq" id="WP_112880343.1">
    <property type="nucleotide sequence ID" value="NZ_QLUW01000001.1"/>
</dbReference>
<dbReference type="Proteomes" id="UP000249260">
    <property type="component" value="Unassembled WGS sequence"/>
</dbReference>
<dbReference type="EMBL" id="QLUW01000001">
    <property type="protein sequence ID" value="RAP77219.1"/>
    <property type="molecule type" value="Genomic_DNA"/>
</dbReference>
<accession>A0A328U3J9</accession>
<protein>
    <recommendedName>
        <fullName evidence="2">LTD domain-containing protein</fullName>
    </recommendedName>
</protein>
<dbReference type="InterPro" id="IPR014755">
    <property type="entry name" value="Cu-Rt/internalin_Ig-like"/>
</dbReference>
<feature type="domain" description="LTD" evidence="2">
    <location>
        <begin position="470"/>
        <end position="593"/>
    </location>
</feature>
<evidence type="ECO:0000259" key="2">
    <source>
        <dbReference type="PROSITE" id="PS51841"/>
    </source>
</evidence>
<reference evidence="3 4" key="1">
    <citation type="submission" date="2018-06" db="EMBL/GenBank/DDBJ databases">
        <title>Paenibacillus montanisoli sp. nov., isolated from mountain area soil.</title>
        <authorList>
            <person name="Wu M."/>
        </authorList>
    </citation>
    <scope>NUCLEOTIDE SEQUENCE [LARGE SCALE GENOMIC DNA]</scope>
    <source>
        <strain evidence="3 4">RA17</strain>
    </source>
</reference>
<keyword evidence="4" id="KW-1185">Reference proteome</keyword>
<dbReference type="Gene3D" id="2.60.40.1260">
    <property type="entry name" value="Lamin Tail domain"/>
    <property type="match status" value="2"/>
</dbReference>
<dbReference type="PROSITE" id="PS51841">
    <property type="entry name" value="LTD"/>
    <property type="match status" value="2"/>
</dbReference>